<evidence type="ECO:0000313" key="2">
    <source>
        <dbReference type="EMBL" id="TCS86542.1"/>
    </source>
</evidence>
<dbReference type="Proteomes" id="UP000295807">
    <property type="component" value="Unassembled WGS sequence"/>
</dbReference>
<dbReference type="InterPro" id="IPR025631">
    <property type="entry name" value="Porin_10"/>
</dbReference>
<name>A0A4R3KPE3_9SPHI</name>
<feature type="signal peptide" evidence="1">
    <location>
        <begin position="1"/>
        <end position="19"/>
    </location>
</feature>
<keyword evidence="3" id="KW-1185">Reference proteome</keyword>
<comment type="caution">
    <text evidence="2">The sequence shown here is derived from an EMBL/GenBank/DDBJ whole genome shotgun (WGS) entry which is preliminary data.</text>
</comment>
<organism evidence="2 3">
    <name type="scientific">Anseongella ginsenosidimutans</name>
    <dbReference type="NCBI Taxonomy" id="496056"/>
    <lineage>
        <taxon>Bacteria</taxon>
        <taxon>Pseudomonadati</taxon>
        <taxon>Bacteroidota</taxon>
        <taxon>Sphingobacteriia</taxon>
        <taxon>Sphingobacteriales</taxon>
        <taxon>Sphingobacteriaceae</taxon>
        <taxon>Anseongella</taxon>
    </lineage>
</organism>
<reference evidence="2 3" key="1">
    <citation type="submission" date="2019-03" db="EMBL/GenBank/DDBJ databases">
        <title>Genomic Encyclopedia of Type Strains, Phase IV (KMG-IV): sequencing the most valuable type-strain genomes for metagenomic binning, comparative biology and taxonomic classification.</title>
        <authorList>
            <person name="Goeker M."/>
        </authorList>
    </citation>
    <scope>NUCLEOTIDE SEQUENCE [LARGE SCALE GENOMIC DNA]</scope>
    <source>
        <strain evidence="2 3">DSM 21100</strain>
    </source>
</reference>
<dbReference type="EMBL" id="SMAD01000007">
    <property type="protein sequence ID" value="TCS86542.1"/>
    <property type="molecule type" value="Genomic_DNA"/>
</dbReference>
<dbReference type="OrthoDB" id="1489309at2"/>
<dbReference type="RefSeq" id="WP_132129552.1">
    <property type="nucleotide sequence ID" value="NZ_CP042432.1"/>
</dbReference>
<dbReference type="Pfam" id="PF14121">
    <property type="entry name" value="Porin_10"/>
    <property type="match status" value="1"/>
</dbReference>
<sequence length="650" mass="76041">MFRIKLLFIILLLPFAALAQQPDTTDTPGRRESGTPGNDTLRIYSPLTVTLINERSMNSDSLVTHPIDTSINKFQNYSEFYRNDDYYVNLGNLGLAARNLLTDFDKGIGFRTGQRALDIYQYDKSKLDYYRTRSPYTELYYVSGGRPEQIFRFIHTQNIKPRLNAGVEYRKIGSEGYYPNQNTNHLNLAAFTWYQSENLRYNLIGNIVYTDLRAPENGGLVNDSIFEIPSNEDQILQERVFLEDARTRWRGTAIYLKQYYNIGRVDRIDTGKTYAEKVYPHQRVSHSIYLENRSYTYQDKSGNPSYYYFIYNSEPNPLDSIHYRNIENEFTLSVFGRTGQKQRAFSKAAILQAGIKHRLVSYAQGPIDTTFNVLSLKGQAGYQLSEKLGIIFNGERVFLGPYDGDVTLSADARLFISENIGEIRLGGLYQRKRPEFMFENYYSSYHRWEQDYERINLSQLSFSYYHDKLKLGLSGEYSLISNYTFFRGRDNYVVPYQFTGEMDILKVTLEKDLNFLKNFVFSGHLVYQYSNYRNILLTPEAYAYGSLFYRNKLFGVLDFQLGVDVRYFTETEAYSYAPELGRFFVDDNAKTIGDYPIVDLFLTADLRRTRFLVKFDHANQGFPERGYYTVKRYPMPNRTLKFGISWRFYD</sequence>
<dbReference type="AlphaFoldDB" id="A0A4R3KPE3"/>
<dbReference type="SUPFAM" id="SSF56935">
    <property type="entry name" value="Porins"/>
    <property type="match status" value="1"/>
</dbReference>
<proteinExistence type="predicted"/>
<feature type="chain" id="PRO_5020718990" evidence="1">
    <location>
        <begin position="20"/>
        <end position="650"/>
    </location>
</feature>
<keyword evidence="1" id="KW-0732">Signal</keyword>
<evidence type="ECO:0000313" key="3">
    <source>
        <dbReference type="Proteomes" id="UP000295807"/>
    </source>
</evidence>
<gene>
    <name evidence="2" type="ORF">EDD80_10775</name>
</gene>
<accession>A0A4R3KPE3</accession>
<protein>
    <submittedName>
        <fullName evidence="2">Putative beta-barrel porin</fullName>
    </submittedName>
</protein>
<evidence type="ECO:0000256" key="1">
    <source>
        <dbReference type="SAM" id="SignalP"/>
    </source>
</evidence>